<dbReference type="PANTHER" id="PTHR33434:SF8">
    <property type="entry name" value="DEGV DOMAIN-CONTAINING PROTEIN SPR1019"/>
    <property type="match status" value="1"/>
</dbReference>
<evidence type="ECO:0000313" key="3">
    <source>
        <dbReference type="Proteomes" id="UP000183700"/>
    </source>
</evidence>
<dbReference type="SUPFAM" id="SSF82549">
    <property type="entry name" value="DAK1/DegV-like"/>
    <property type="match status" value="1"/>
</dbReference>
<dbReference type="InterPro" id="IPR003797">
    <property type="entry name" value="DegV"/>
</dbReference>
<dbReference type="EMBL" id="JXKM01000002">
    <property type="protein sequence ID" value="OJG36770.1"/>
    <property type="molecule type" value="Genomic_DNA"/>
</dbReference>
<dbReference type="Gene3D" id="3.30.1180.10">
    <property type="match status" value="1"/>
</dbReference>
<dbReference type="Gene3D" id="3.40.50.10170">
    <property type="match status" value="1"/>
</dbReference>
<dbReference type="Pfam" id="PF02645">
    <property type="entry name" value="DegV"/>
    <property type="match status" value="1"/>
</dbReference>
<dbReference type="Proteomes" id="UP000183700">
    <property type="component" value="Unassembled WGS sequence"/>
</dbReference>
<dbReference type="AlphaFoldDB" id="A0A1L8SXK2"/>
<keyword evidence="3" id="KW-1185">Reference proteome</keyword>
<dbReference type="NCBIfam" id="TIGR00762">
    <property type="entry name" value="DegV"/>
    <property type="match status" value="1"/>
</dbReference>
<dbReference type="RefSeq" id="WP_071861194.1">
    <property type="nucleotide sequence ID" value="NZ_CAURXW010000006.1"/>
</dbReference>
<gene>
    <name evidence="2" type="ORF">RV00_GL001215</name>
</gene>
<evidence type="ECO:0000256" key="1">
    <source>
        <dbReference type="ARBA" id="ARBA00023121"/>
    </source>
</evidence>
<dbReference type="STRING" id="319970.RV00_GL001215"/>
<organism evidence="2 3">
    <name type="scientific">Enterococcus devriesei</name>
    <dbReference type="NCBI Taxonomy" id="319970"/>
    <lineage>
        <taxon>Bacteria</taxon>
        <taxon>Bacillati</taxon>
        <taxon>Bacillota</taxon>
        <taxon>Bacilli</taxon>
        <taxon>Lactobacillales</taxon>
        <taxon>Enterococcaceae</taxon>
        <taxon>Enterococcus</taxon>
    </lineage>
</organism>
<dbReference type="PANTHER" id="PTHR33434">
    <property type="entry name" value="DEGV DOMAIN-CONTAINING PROTEIN DR_1986-RELATED"/>
    <property type="match status" value="1"/>
</dbReference>
<accession>A0A1L8SXK2</accession>
<dbReference type="PROSITE" id="PS51482">
    <property type="entry name" value="DEGV"/>
    <property type="match status" value="1"/>
</dbReference>
<reference evidence="2 3" key="1">
    <citation type="submission" date="2014-12" db="EMBL/GenBank/DDBJ databases">
        <title>Draft genome sequences of 29 type strains of Enterococci.</title>
        <authorList>
            <person name="Zhong Z."/>
            <person name="Sun Z."/>
            <person name="Liu W."/>
            <person name="Zhang W."/>
            <person name="Zhang H."/>
        </authorList>
    </citation>
    <scope>NUCLEOTIDE SEQUENCE [LARGE SCALE GENOMIC DNA]</scope>
    <source>
        <strain evidence="2 3">DSM 22802</strain>
    </source>
</reference>
<proteinExistence type="predicted"/>
<name>A0A1L8SXK2_9ENTE</name>
<dbReference type="OrthoDB" id="5429275at2"/>
<dbReference type="GO" id="GO:0008289">
    <property type="term" value="F:lipid binding"/>
    <property type="evidence" value="ECO:0007669"/>
    <property type="project" value="UniProtKB-KW"/>
</dbReference>
<comment type="caution">
    <text evidence="2">The sequence shown here is derived from an EMBL/GenBank/DDBJ whole genome shotgun (WGS) entry which is preliminary data.</text>
</comment>
<sequence>MPNVKIVTDSSCTIEKSVRDELNITVIPLSVMIDDVVYPDDDDLTGEKFMEMMAKAKNLPKTSQPPIGYFAELYDELGKDGSPIVSIHMSHTLSGTAEAARQATFLSSSEVTVIDCGFIDQSQAFQVIEAAKLAEAGATLEEVLAGVERVKNHSKLFIGISSLDNLAKGGRISRVAGVISSVLNMRVVMELEDGELLPITKGRGKKTFSKWFGAFKDELSKVNVKQIGISYAGKLDFVDEAKQALQEMFPDMHIPVLHTNPIVATHTGPGAFAIMYYTD</sequence>
<dbReference type="InterPro" id="IPR050270">
    <property type="entry name" value="DegV_domain_contain"/>
</dbReference>
<keyword evidence="1" id="KW-0446">Lipid-binding</keyword>
<evidence type="ECO:0000313" key="2">
    <source>
        <dbReference type="EMBL" id="OJG36770.1"/>
    </source>
</evidence>
<protein>
    <submittedName>
        <fullName evidence="2">DegV family EDD domain-containing protein</fullName>
    </submittedName>
</protein>
<dbReference type="InterPro" id="IPR043168">
    <property type="entry name" value="DegV_C"/>
</dbReference>